<evidence type="ECO:0000256" key="13">
    <source>
        <dbReference type="ARBA" id="ARBA00022701"/>
    </source>
</evidence>
<dbReference type="GO" id="GO:0004512">
    <property type="term" value="F:inositol-3-phosphate synthase activity"/>
    <property type="evidence" value="ECO:0007669"/>
    <property type="project" value="UniProtKB-EC"/>
</dbReference>
<evidence type="ECO:0000256" key="17">
    <source>
        <dbReference type="ARBA" id="ARBA00023098"/>
    </source>
</evidence>
<dbReference type="FunFam" id="3.40.50.720:FF:000334">
    <property type="entry name" value="Inositol-3-phosphate synthase"/>
    <property type="match status" value="1"/>
</dbReference>
<keyword evidence="14" id="KW-0498">Mitosis</keyword>
<keyword evidence="11" id="KW-0398">Inositol biosynthesis</keyword>
<dbReference type="UniPathway" id="UPA00823">
    <property type="reaction ID" value="UER00787"/>
</dbReference>
<comment type="similarity">
    <text evidence="6">Belongs to the myo-inositol 1-phosphate synthase family.</text>
</comment>
<sequence>MADQFAKWLSEELGLPKTKSNNYDWAFLNPSTKNYLNLLMNSITSANVLTAEEIDEYEELKKSDQIIDDESILQGALDGLKNTNRDVETSTIEEEIKDLESELNDLQTRFSRLRSQKSALNSISTKDVKGERQTNHHQQKGLNQARKKVQQKGKESQELLDALSSEMEKTIQNKLQQKADNTFGILANRQTDQYVQLDQNLNKAISNAFSSSFGLDDTLNEQLDEDEKREYQKNNSEMRSIQKMYKKEEMDNIISQMHSVGTEHIHRAIDSQLKRVQQTIDHSRQSEEKLRQNILHQTTLKEEGNGRINRKLSEGITEEIQKASYLKTIPLLSIDHDIKTHRTQEHLRRKEQILNILFTQMGCHKMAQTFVEQMKERLEGEEEMCREVLRRLEDMREEQQRRSLLSKDSQGSGAFYNAKYSSEKLLTTLSQIYSAKKVTQDQVQNSMEEVKKRRDLVEHENREFSRSHVNSMDMQLGLGGILKSLLMRTHLHHAMKNRALSIFSETEESESSLLIEMSHAIEEQERDIRELNEGMTEIVMTSQKRREEMDRQQLETQVKTALLNTFFLPRGAEEGVAQIERYLNKHFLPPSLLLRFRMRRPFATVSPGDEALTPGKIGPFAHCIAEQLPSWTICELLSAFTDEDSSREIRVALFPFPGTSEEQEETVKHACRLFRCLPAFAQEHNSTKTHKDKMLANRFRVSSPHVKYEGDNITTEYVYRNTETRVSNGDVVVVPKETKYTFRTNTKVPKTGLLIVGLGGNNGSTVVAGAIANRLNLTWQTKEGEQKANYFGSITQSSTVSLGVDVNSGSEVYVPLGAMLPMVHPNDLVIGGWDISSLNLAEAMKRAKVLDYDLQRQLVSHMESIVPLPGIYIPDFIAANQSERADNVVTGTKSELVEKIRKDIRDFKSSNNLDTVIVLWSANTERFASIVPGVNDTWKNLDTAVARDEAEISPSTLYAIASILEGSPYINGSPQNTFVPGLMELAVAKNVPIGGDDFKSGQTKIKSVLVDFLIGAGIKPVSIVSYNHLGNNDGKNLSAPQQFRSKEISKSNVVDDMVASNSILYAKDEHPDHVVVIKYVPYVGDSKRALDEYTSEIFLGGHNTISLHNTCEDSLLASPIIYDLAILAELTQRITYKTEEMTDFESFHPVLSILSYLCKAPIVPQGAPIVNALFKQRANIENLLKACVGLPPDSNLGLEHNTRFPSPQAKSALL</sequence>
<evidence type="ECO:0000256" key="23">
    <source>
        <dbReference type="ARBA" id="ARBA00070063"/>
    </source>
</evidence>
<evidence type="ECO:0000256" key="19">
    <source>
        <dbReference type="ARBA" id="ARBA00023212"/>
    </source>
</evidence>
<keyword evidence="12" id="KW-0132">Cell division</keyword>
<keyword evidence="21" id="KW-1208">Phospholipid metabolism</keyword>
<dbReference type="Gene3D" id="3.40.50.720">
    <property type="entry name" value="NAD(P)-binding Rossmann-like Domain"/>
    <property type="match status" value="2"/>
</dbReference>
<dbReference type="Proteomes" id="UP000241769">
    <property type="component" value="Unassembled WGS sequence"/>
</dbReference>
<evidence type="ECO:0000256" key="24">
    <source>
        <dbReference type="SAM" id="Coils"/>
    </source>
</evidence>
<evidence type="ECO:0000256" key="8">
    <source>
        <dbReference type="ARBA" id="ARBA00012125"/>
    </source>
</evidence>
<feature type="coiled-coil region" evidence="24">
    <location>
        <begin position="514"/>
        <end position="564"/>
    </location>
</feature>
<evidence type="ECO:0000256" key="21">
    <source>
        <dbReference type="ARBA" id="ARBA00023264"/>
    </source>
</evidence>
<feature type="domain" description="HAUS augmin-like complex subunit 3 N-terminal" evidence="27">
    <location>
        <begin position="25"/>
        <end position="253"/>
    </location>
</feature>
<keyword evidence="20" id="KW-0413">Isomerase</keyword>
<evidence type="ECO:0000256" key="18">
    <source>
        <dbReference type="ARBA" id="ARBA00023209"/>
    </source>
</evidence>
<evidence type="ECO:0000256" key="2">
    <source>
        <dbReference type="ARBA" id="ARBA00001911"/>
    </source>
</evidence>
<gene>
    <name evidence="28" type="ORF">PROFUN_01786</name>
</gene>
<evidence type="ECO:0000256" key="25">
    <source>
        <dbReference type="SAM" id="MobiDB-lite"/>
    </source>
</evidence>
<dbReference type="PANTHER" id="PTHR11510">
    <property type="entry name" value="MYO-INOSITOL-1 PHOSPHATE SYNTHASE"/>
    <property type="match status" value="1"/>
</dbReference>
<dbReference type="Pfam" id="PF14932">
    <property type="entry name" value="HAUS-augmin3"/>
    <property type="match status" value="1"/>
</dbReference>
<evidence type="ECO:0000256" key="20">
    <source>
        <dbReference type="ARBA" id="ARBA00023235"/>
    </source>
</evidence>
<evidence type="ECO:0000256" key="22">
    <source>
        <dbReference type="ARBA" id="ARBA00023306"/>
    </source>
</evidence>
<keyword evidence="22" id="KW-0131">Cell cycle</keyword>
<evidence type="ECO:0000256" key="1">
    <source>
        <dbReference type="ARBA" id="ARBA00000113"/>
    </source>
</evidence>
<dbReference type="EC" id="5.5.1.4" evidence="8"/>
<dbReference type="InterPro" id="IPR036291">
    <property type="entry name" value="NAD(P)-bd_dom_sf"/>
</dbReference>
<keyword evidence="16 24" id="KW-0175">Coiled coil</keyword>
<evidence type="ECO:0000256" key="11">
    <source>
        <dbReference type="ARBA" id="ARBA00022550"/>
    </source>
</evidence>
<evidence type="ECO:0000256" key="7">
    <source>
        <dbReference type="ARBA" id="ARBA00011881"/>
    </source>
</evidence>
<dbReference type="SUPFAM" id="SSF51735">
    <property type="entry name" value="NAD(P)-binding Rossmann-fold domains"/>
    <property type="match status" value="1"/>
</dbReference>
<evidence type="ECO:0000256" key="14">
    <source>
        <dbReference type="ARBA" id="ARBA00022776"/>
    </source>
</evidence>
<keyword evidence="9" id="KW-0963">Cytoplasm</keyword>
<dbReference type="Pfam" id="PF07994">
    <property type="entry name" value="NAD_binding_5"/>
    <property type="match status" value="1"/>
</dbReference>
<reference evidence="28 29" key="1">
    <citation type="journal article" date="2018" name="Genome Biol. Evol.">
        <title>Multiple Roots of Fruiting Body Formation in Amoebozoa.</title>
        <authorList>
            <person name="Hillmann F."/>
            <person name="Forbes G."/>
            <person name="Novohradska S."/>
            <person name="Ferling I."/>
            <person name="Riege K."/>
            <person name="Groth M."/>
            <person name="Westermann M."/>
            <person name="Marz M."/>
            <person name="Spaller T."/>
            <person name="Winckler T."/>
            <person name="Schaap P."/>
            <person name="Glockner G."/>
        </authorList>
    </citation>
    <scope>NUCLEOTIDE SEQUENCE [LARGE SCALE GENOMIC DNA]</scope>
    <source>
        <strain evidence="28 29">Jena</strain>
    </source>
</reference>
<dbReference type="GO" id="GO:0008654">
    <property type="term" value="P:phospholipid biosynthetic process"/>
    <property type="evidence" value="ECO:0007669"/>
    <property type="project" value="UniProtKB-KW"/>
</dbReference>
<keyword evidence="13" id="KW-0493">Microtubule</keyword>
<dbReference type="InterPro" id="IPR032733">
    <property type="entry name" value="HAUS3_N"/>
</dbReference>
<feature type="compositionally biased region" description="Basic residues" evidence="25">
    <location>
        <begin position="135"/>
        <end position="146"/>
    </location>
</feature>
<dbReference type="InterPro" id="IPR002587">
    <property type="entry name" value="Myo-inos-1-P_Synthase"/>
</dbReference>
<dbReference type="GO" id="GO:0005819">
    <property type="term" value="C:spindle"/>
    <property type="evidence" value="ECO:0007669"/>
    <property type="project" value="UniProtKB-SubCell"/>
</dbReference>
<protein>
    <recommendedName>
        <fullName evidence="23">Inositol-3-phosphate synthase</fullName>
        <ecNumber evidence="8">5.5.1.4</ecNumber>
    </recommendedName>
</protein>
<evidence type="ECO:0000256" key="15">
    <source>
        <dbReference type="ARBA" id="ARBA00023027"/>
    </source>
</evidence>
<evidence type="ECO:0000313" key="29">
    <source>
        <dbReference type="Proteomes" id="UP000241769"/>
    </source>
</evidence>
<keyword evidence="17" id="KW-0443">Lipid metabolism</keyword>
<evidence type="ECO:0000256" key="10">
    <source>
        <dbReference type="ARBA" id="ARBA00022516"/>
    </source>
</evidence>
<evidence type="ECO:0000256" key="12">
    <source>
        <dbReference type="ARBA" id="ARBA00022618"/>
    </source>
</evidence>
<comment type="pathway">
    <text evidence="4">Polyol metabolism; myo-inositol biosynthesis; myo-inositol from D-glucose 6-phosphate: step 1/2.</text>
</comment>
<keyword evidence="19" id="KW-0206">Cytoskeleton</keyword>
<comment type="cofactor">
    <cofactor evidence="2">
        <name>NAD(+)</name>
        <dbReference type="ChEBI" id="CHEBI:57540"/>
    </cofactor>
</comment>
<comment type="subunit">
    <text evidence="7">Homotetramer.</text>
</comment>
<dbReference type="GO" id="GO:0005874">
    <property type="term" value="C:microtubule"/>
    <property type="evidence" value="ECO:0007669"/>
    <property type="project" value="UniProtKB-KW"/>
</dbReference>
<comment type="similarity">
    <text evidence="5">Belongs to the HAUS3 family.</text>
</comment>
<evidence type="ECO:0000259" key="26">
    <source>
        <dbReference type="Pfam" id="PF01658"/>
    </source>
</evidence>
<organism evidence="28 29">
    <name type="scientific">Planoprotostelium fungivorum</name>
    <dbReference type="NCBI Taxonomy" id="1890364"/>
    <lineage>
        <taxon>Eukaryota</taxon>
        <taxon>Amoebozoa</taxon>
        <taxon>Evosea</taxon>
        <taxon>Variosea</taxon>
        <taxon>Cavosteliida</taxon>
        <taxon>Cavosteliaceae</taxon>
        <taxon>Planoprotostelium</taxon>
    </lineage>
</organism>
<dbReference type="Pfam" id="PF01658">
    <property type="entry name" value="Inos-1-P_synth"/>
    <property type="match status" value="1"/>
</dbReference>
<dbReference type="OrthoDB" id="2887at2759"/>
<comment type="subcellular location">
    <subcellularLocation>
        <location evidence="3">Cytoplasm</location>
        <location evidence="3">Cytoskeleton</location>
        <location evidence="3">Spindle</location>
    </subcellularLocation>
</comment>
<evidence type="ECO:0000256" key="6">
    <source>
        <dbReference type="ARBA" id="ARBA00010813"/>
    </source>
</evidence>
<dbReference type="FunFam" id="3.30.360.10:FF:000055">
    <property type="entry name" value="Putative myo-inositol-1-phosphate synthase"/>
    <property type="match status" value="1"/>
</dbReference>
<dbReference type="EMBL" id="MDYQ01000353">
    <property type="protein sequence ID" value="PRP76070.1"/>
    <property type="molecule type" value="Genomic_DNA"/>
</dbReference>
<evidence type="ECO:0000256" key="5">
    <source>
        <dbReference type="ARBA" id="ARBA00009645"/>
    </source>
</evidence>
<accession>A0A2P6MWH8</accession>
<feature type="coiled-coil region" evidence="24">
    <location>
        <begin position="371"/>
        <end position="402"/>
    </location>
</feature>
<dbReference type="GO" id="GO:0006021">
    <property type="term" value="P:inositol biosynthetic process"/>
    <property type="evidence" value="ECO:0007669"/>
    <property type="project" value="UniProtKB-UniPathway"/>
</dbReference>
<keyword evidence="10" id="KW-0444">Lipid biosynthesis</keyword>
<feature type="domain" description="Myo-inositol-1-phosphate synthase GAPDH-like" evidence="26">
    <location>
        <begin position="1001"/>
        <end position="1114"/>
    </location>
</feature>
<comment type="catalytic activity">
    <reaction evidence="1">
        <text>D-glucose 6-phosphate = 1D-myo-inositol 3-phosphate</text>
        <dbReference type="Rhea" id="RHEA:10716"/>
        <dbReference type="ChEBI" id="CHEBI:58401"/>
        <dbReference type="ChEBI" id="CHEBI:61548"/>
        <dbReference type="EC" id="5.5.1.4"/>
    </reaction>
</comment>
<feature type="region of interest" description="Disordered" evidence="25">
    <location>
        <begin position="121"/>
        <end position="146"/>
    </location>
</feature>
<feature type="coiled-coil region" evidence="24">
    <location>
        <begin position="89"/>
        <end position="116"/>
    </location>
</feature>
<evidence type="ECO:0000256" key="16">
    <source>
        <dbReference type="ARBA" id="ARBA00023054"/>
    </source>
</evidence>
<keyword evidence="18" id="KW-0594">Phospholipid biosynthesis</keyword>
<keyword evidence="29" id="KW-1185">Reference proteome</keyword>
<evidence type="ECO:0000256" key="3">
    <source>
        <dbReference type="ARBA" id="ARBA00004186"/>
    </source>
</evidence>
<dbReference type="InterPro" id="IPR013021">
    <property type="entry name" value="Myo-inos-1-P_Synthase_GAPDH"/>
</dbReference>
<dbReference type="GO" id="GO:0051301">
    <property type="term" value="P:cell division"/>
    <property type="evidence" value="ECO:0007669"/>
    <property type="project" value="UniProtKB-KW"/>
</dbReference>
<evidence type="ECO:0000259" key="27">
    <source>
        <dbReference type="Pfam" id="PF14932"/>
    </source>
</evidence>
<evidence type="ECO:0000313" key="28">
    <source>
        <dbReference type="EMBL" id="PRP76070.1"/>
    </source>
</evidence>
<evidence type="ECO:0000256" key="9">
    <source>
        <dbReference type="ARBA" id="ARBA00022490"/>
    </source>
</evidence>
<dbReference type="SUPFAM" id="SSF55347">
    <property type="entry name" value="Glyceraldehyde-3-phosphate dehydrogenase-like, C-terminal domain"/>
    <property type="match status" value="1"/>
</dbReference>
<dbReference type="STRING" id="1890364.A0A2P6MWH8"/>
<dbReference type="FunFam" id="3.40.50.720:FF:000069">
    <property type="entry name" value="Inositol-3-phosphate synthase 1"/>
    <property type="match status" value="1"/>
</dbReference>
<comment type="caution">
    <text evidence="28">The sequence shown here is derived from an EMBL/GenBank/DDBJ whole genome shotgun (WGS) entry which is preliminary data.</text>
</comment>
<keyword evidence="15" id="KW-0520">NAD</keyword>
<evidence type="ECO:0000256" key="4">
    <source>
        <dbReference type="ARBA" id="ARBA00005117"/>
    </source>
</evidence>
<dbReference type="AlphaFoldDB" id="A0A2P6MWH8"/>
<proteinExistence type="inferred from homology"/>
<dbReference type="InParanoid" id="A0A2P6MWH8"/>
<name>A0A2P6MWH8_9EUKA</name>